<dbReference type="PANTHER" id="PTHR23285:SF2">
    <property type="entry name" value="RNA-BINDING PROTEIN MEX3A"/>
    <property type="match status" value="1"/>
</dbReference>
<feature type="compositionally biased region" description="Basic and acidic residues" evidence="1">
    <location>
        <begin position="177"/>
        <end position="204"/>
    </location>
</feature>
<evidence type="ECO:0000313" key="2">
    <source>
        <dbReference type="EMBL" id="GLD53117.1"/>
    </source>
</evidence>
<name>A0AAD3R1Z8_LATJO</name>
<gene>
    <name evidence="2" type="ORF">AKAME5_000590400</name>
</gene>
<dbReference type="InterPro" id="IPR047227">
    <property type="entry name" value="MEX3"/>
</dbReference>
<dbReference type="GO" id="GO:0003723">
    <property type="term" value="F:RNA binding"/>
    <property type="evidence" value="ECO:0007669"/>
    <property type="project" value="InterPro"/>
</dbReference>
<dbReference type="PANTHER" id="PTHR23285">
    <property type="entry name" value="RING FINGER AND KH DOMAIN CONTAINING PROTEIN 1"/>
    <property type="match status" value="1"/>
</dbReference>
<evidence type="ECO:0000313" key="3">
    <source>
        <dbReference type="Proteomes" id="UP001279410"/>
    </source>
</evidence>
<reference evidence="2" key="1">
    <citation type="submission" date="2022-08" db="EMBL/GenBank/DDBJ databases">
        <title>Genome sequencing of akame (Lates japonicus).</title>
        <authorList>
            <person name="Hashiguchi Y."/>
            <person name="Takahashi H."/>
        </authorList>
    </citation>
    <scope>NUCLEOTIDE SEQUENCE</scope>
    <source>
        <strain evidence="2">Kochi</strain>
    </source>
</reference>
<dbReference type="Proteomes" id="UP001279410">
    <property type="component" value="Unassembled WGS sequence"/>
</dbReference>
<dbReference type="EMBL" id="BRZM01000016">
    <property type="protein sequence ID" value="GLD53117.1"/>
    <property type="molecule type" value="Genomic_DNA"/>
</dbReference>
<comment type="caution">
    <text evidence="2">The sequence shown here is derived from an EMBL/GenBank/DDBJ whole genome shotgun (WGS) entry which is preliminary data.</text>
</comment>
<organism evidence="2 3">
    <name type="scientific">Lates japonicus</name>
    <name type="common">Japanese lates</name>
    <dbReference type="NCBI Taxonomy" id="270547"/>
    <lineage>
        <taxon>Eukaryota</taxon>
        <taxon>Metazoa</taxon>
        <taxon>Chordata</taxon>
        <taxon>Craniata</taxon>
        <taxon>Vertebrata</taxon>
        <taxon>Euteleostomi</taxon>
        <taxon>Actinopterygii</taxon>
        <taxon>Neopterygii</taxon>
        <taxon>Teleostei</taxon>
        <taxon>Neoteleostei</taxon>
        <taxon>Acanthomorphata</taxon>
        <taxon>Carangaria</taxon>
        <taxon>Carangaria incertae sedis</taxon>
        <taxon>Centropomidae</taxon>
        <taxon>Lates</taxon>
    </lineage>
</organism>
<sequence length="222" mass="23282">MRLQRGSGHASGLRCPCAASRERNAPMPSGGLEFMQAQEAGLAGPGGTGCDDATTTTNSVGGGGTQRFCKGKASCAPSRKLLSETRTRLQRCVPVPSSERGQHFHILRASAASWGVSFGGSPPTLPGQTTIQVKIAIPCCGAGSGAKAPAILHQQQTCTYIVTPAETTRPVFEITGSREQRQRAERRLGTHYLPDRRPADHNNEEGQCLAGMVGNSPAGNSE</sequence>
<feature type="region of interest" description="Disordered" evidence="1">
    <location>
        <begin position="177"/>
        <end position="222"/>
    </location>
</feature>
<keyword evidence="3" id="KW-1185">Reference proteome</keyword>
<protein>
    <submittedName>
        <fullName evidence="2">RNA-binding protein MEX3A</fullName>
    </submittedName>
</protein>
<dbReference type="AlphaFoldDB" id="A0AAD3R1Z8"/>
<evidence type="ECO:0000256" key="1">
    <source>
        <dbReference type="SAM" id="MobiDB-lite"/>
    </source>
</evidence>
<accession>A0AAD3R1Z8</accession>
<proteinExistence type="predicted"/>